<dbReference type="RefSeq" id="XP_049124865.1">
    <property type="nucleotide sequence ID" value="XM_049268908.1"/>
</dbReference>
<dbReference type="EMBL" id="BQXU01000005">
    <property type="protein sequence ID" value="GKT42515.1"/>
    <property type="molecule type" value="Genomic_DNA"/>
</dbReference>
<accession>A0AA37NXM5</accession>
<sequence>MEESSFSSYNIKKGVLKDWLKWKYPGNNVDVTVKDADFVVQAPEKLTAVFFLDYATGLNCNN</sequence>
<organism evidence="1 2">
    <name type="scientific">Colletotrichum spaethianum</name>
    <dbReference type="NCBI Taxonomy" id="700344"/>
    <lineage>
        <taxon>Eukaryota</taxon>
        <taxon>Fungi</taxon>
        <taxon>Dikarya</taxon>
        <taxon>Ascomycota</taxon>
        <taxon>Pezizomycotina</taxon>
        <taxon>Sordariomycetes</taxon>
        <taxon>Hypocreomycetidae</taxon>
        <taxon>Glomerellales</taxon>
        <taxon>Glomerellaceae</taxon>
        <taxon>Colletotrichum</taxon>
        <taxon>Colletotrichum spaethianum species complex</taxon>
    </lineage>
</organism>
<keyword evidence="2" id="KW-1185">Reference proteome</keyword>
<dbReference type="AlphaFoldDB" id="A0AA37NXM5"/>
<dbReference type="GeneID" id="73323498"/>
<proteinExistence type="predicted"/>
<protein>
    <submittedName>
        <fullName evidence="1">Uncharacterized protein</fullName>
    </submittedName>
</protein>
<evidence type="ECO:0000313" key="1">
    <source>
        <dbReference type="EMBL" id="GKT42515.1"/>
    </source>
</evidence>
<comment type="caution">
    <text evidence="1">The sequence shown here is derived from an EMBL/GenBank/DDBJ whole genome shotgun (WGS) entry which is preliminary data.</text>
</comment>
<reference evidence="1 2" key="1">
    <citation type="submission" date="2022-03" db="EMBL/GenBank/DDBJ databases">
        <title>Genome data of Colletotrichum spp.</title>
        <authorList>
            <person name="Utami Y.D."/>
            <person name="Hiruma K."/>
        </authorList>
    </citation>
    <scope>NUCLEOTIDE SEQUENCE [LARGE SCALE GENOMIC DNA]</scope>
    <source>
        <strain evidence="1 2">MAFF 239500</strain>
    </source>
</reference>
<gene>
    <name evidence="1" type="ORF">ColSpa_02696</name>
</gene>
<evidence type="ECO:0000313" key="2">
    <source>
        <dbReference type="Proteomes" id="UP001055115"/>
    </source>
</evidence>
<dbReference type="Proteomes" id="UP001055115">
    <property type="component" value="Unassembled WGS sequence"/>
</dbReference>
<name>A0AA37NXM5_9PEZI</name>